<keyword evidence="10" id="KW-1185">Reference proteome</keyword>
<evidence type="ECO:0000256" key="1">
    <source>
        <dbReference type="ARBA" id="ARBA00000085"/>
    </source>
</evidence>
<dbReference type="SMART" id="SM00388">
    <property type="entry name" value="HisKA"/>
    <property type="match status" value="1"/>
</dbReference>
<dbReference type="NCBIfam" id="TIGR00229">
    <property type="entry name" value="sensory_box"/>
    <property type="match status" value="1"/>
</dbReference>
<dbReference type="CDD" id="cd00082">
    <property type="entry name" value="HisKA"/>
    <property type="match status" value="1"/>
</dbReference>
<dbReference type="STRING" id="1212491.LFA_2124"/>
<evidence type="ECO:0000313" key="10">
    <source>
        <dbReference type="Proteomes" id="UP000032430"/>
    </source>
</evidence>
<protein>
    <recommendedName>
        <fullName evidence="2">histidine kinase</fullName>
        <ecNumber evidence="2">2.7.13.3</ecNumber>
    </recommendedName>
</protein>
<dbReference type="SUPFAM" id="SSF47384">
    <property type="entry name" value="Homodimeric domain of signal transducing histidine kinase"/>
    <property type="match status" value="1"/>
</dbReference>
<dbReference type="Gene3D" id="3.30.450.20">
    <property type="entry name" value="PAS domain"/>
    <property type="match status" value="2"/>
</dbReference>
<dbReference type="RefSeq" id="WP_052673927.1">
    <property type="nucleotide sequence ID" value="NZ_LN614827.1"/>
</dbReference>
<evidence type="ECO:0000313" key="9">
    <source>
        <dbReference type="EMBL" id="CEG57507.1"/>
    </source>
</evidence>
<evidence type="ECO:0000259" key="8">
    <source>
        <dbReference type="PROSITE" id="PS50113"/>
    </source>
</evidence>
<evidence type="ECO:0000259" key="7">
    <source>
        <dbReference type="PROSITE" id="PS50109"/>
    </source>
</evidence>
<dbReference type="Proteomes" id="UP000032430">
    <property type="component" value="Chromosome I"/>
</dbReference>
<dbReference type="Gene3D" id="3.30.565.10">
    <property type="entry name" value="Histidine kinase-like ATPase, C-terminal domain"/>
    <property type="match status" value="1"/>
</dbReference>
<dbReference type="Pfam" id="PF08448">
    <property type="entry name" value="PAS_4"/>
    <property type="match status" value="2"/>
</dbReference>
<dbReference type="SMART" id="SM00387">
    <property type="entry name" value="HATPase_c"/>
    <property type="match status" value="1"/>
</dbReference>
<dbReference type="InterPro" id="IPR004358">
    <property type="entry name" value="Sig_transdc_His_kin-like_C"/>
</dbReference>
<keyword evidence="5 9" id="KW-0418">Kinase</keyword>
<dbReference type="SUPFAM" id="SSF55874">
    <property type="entry name" value="ATPase domain of HSP90 chaperone/DNA topoisomerase II/histidine kinase"/>
    <property type="match status" value="1"/>
</dbReference>
<dbReference type="CDD" id="cd16922">
    <property type="entry name" value="HATPase_EvgS-ArcB-TorS-like"/>
    <property type="match status" value="1"/>
</dbReference>
<dbReference type="OrthoDB" id="9792854at2"/>
<evidence type="ECO:0000256" key="5">
    <source>
        <dbReference type="ARBA" id="ARBA00022777"/>
    </source>
</evidence>
<reference evidence="10" key="1">
    <citation type="submission" date="2014-09" db="EMBL/GenBank/DDBJ databases">
        <authorList>
            <person name="Gomez-Valero L."/>
        </authorList>
    </citation>
    <scope>NUCLEOTIDE SEQUENCE [LARGE SCALE GENOMIC DNA]</scope>
    <source>
        <strain evidence="10">ATCC700992</strain>
    </source>
</reference>
<dbReference type="InterPro" id="IPR013656">
    <property type="entry name" value="PAS_4"/>
</dbReference>
<accession>A0A098G4W5</accession>
<dbReference type="PANTHER" id="PTHR43047">
    <property type="entry name" value="TWO-COMPONENT HISTIDINE PROTEIN KINASE"/>
    <property type="match status" value="1"/>
</dbReference>
<dbReference type="GO" id="GO:0005886">
    <property type="term" value="C:plasma membrane"/>
    <property type="evidence" value="ECO:0007669"/>
    <property type="project" value="TreeGrafter"/>
</dbReference>
<dbReference type="InterPro" id="IPR036890">
    <property type="entry name" value="HATPase_C_sf"/>
</dbReference>
<gene>
    <name evidence="9" type="ORF">LFA_2124</name>
</gene>
<dbReference type="PROSITE" id="PS50109">
    <property type="entry name" value="HIS_KIN"/>
    <property type="match status" value="1"/>
</dbReference>
<dbReference type="SUPFAM" id="SSF55785">
    <property type="entry name" value="PYP-like sensor domain (PAS domain)"/>
    <property type="match status" value="2"/>
</dbReference>
<dbReference type="InterPro" id="IPR005467">
    <property type="entry name" value="His_kinase_dom"/>
</dbReference>
<feature type="domain" description="PAC" evidence="8">
    <location>
        <begin position="74"/>
        <end position="137"/>
    </location>
</feature>
<dbReference type="PANTHER" id="PTHR43047:SF72">
    <property type="entry name" value="OSMOSENSING HISTIDINE PROTEIN KINASE SLN1"/>
    <property type="match status" value="1"/>
</dbReference>
<dbReference type="Pfam" id="PF02518">
    <property type="entry name" value="HATPase_c"/>
    <property type="match status" value="1"/>
</dbReference>
<dbReference type="Pfam" id="PF00512">
    <property type="entry name" value="HisKA"/>
    <property type="match status" value="1"/>
</dbReference>
<sequence>MASKDCSNLNQIDLYKQLFETIPVHIYWKNLKFEYLHCNLLQAKNMGFSSPEQIVGKTDYELFSKKIADQIRKNDLEVVFKKAPCIFEESGEDISGSYQVYLTQKIPIINKKGEISGIGGISINITARKNAEENIRQEKEKVEQTLANIIENLPGHVYWKNKNSVYQGCNLAQAKSAGFASAKEMIGKTDYEMPWRHEADLLRESDLAVINNKETITTEEASQLANSDQLSIFLSKKAPLYNKQGEVIGILGVSFDITDRKKIEQDLYLAQIAAETANRAKSEFLRNMEHQLRTPFSGIYSIVQMLAETEIETEKRELLELTYGSAKEFLDLLNDIIDFSRYQAIYAAVLEKKFDLKKLIEKIVMMQQAAAVSKKLKLSSEYPDDLPSIFIGDPYKLRRILLNLVSNAIRFTSKGSVSIQVKLGKIIDEKNLILQLVVIDTGIGIPAEKQSLIYEKFYRIHPANQNKYLGAGLGLHIVKQLMNELGGEIELSSTLAKGTTFVCTIPFKRPLLDALIDENDD</sequence>
<evidence type="ECO:0000256" key="4">
    <source>
        <dbReference type="ARBA" id="ARBA00022679"/>
    </source>
</evidence>
<dbReference type="InterPro" id="IPR000014">
    <property type="entry name" value="PAS"/>
</dbReference>
<dbReference type="InterPro" id="IPR035965">
    <property type="entry name" value="PAS-like_dom_sf"/>
</dbReference>
<evidence type="ECO:0000256" key="3">
    <source>
        <dbReference type="ARBA" id="ARBA00022553"/>
    </source>
</evidence>
<feature type="domain" description="PAC" evidence="8">
    <location>
        <begin position="217"/>
        <end position="269"/>
    </location>
</feature>
<evidence type="ECO:0000256" key="6">
    <source>
        <dbReference type="ARBA" id="ARBA00023012"/>
    </source>
</evidence>
<dbReference type="HOGENOM" id="CLU_000445_114_15_6"/>
<dbReference type="Gene3D" id="1.10.287.130">
    <property type="match status" value="1"/>
</dbReference>
<evidence type="ECO:0000256" key="2">
    <source>
        <dbReference type="ARBA" id="ARBA00012438"/>
    </source>
</evidence>
<dbReference type="GO" id="GO:0000155">
    <property type="term" value="F:phosphorelay sensor kinase activity"/>
    <property type="evidence" value="ECO:0007669"/>
    <property type="project" value="InterPro"/>
</dbReference>
<keyword evidence="3" id="KW-0597">Phosphoprotein</keyword>
<feature type="domain" description="Histidine kinase" evidence="7">
    <location>
        <begin position="287"/>
        <end position="509"/>
    </location>
</feature>
<dbReference type="FunFam" id="3.30.565.10:FF:000010">
    <property type="entry name" value="Sensor histidine kinase RcsC"/>
    <property type="match status" value="1"/>
</dbReference>
<dbReference type="AlphaFoldDB" id="A0A098G4W5"/>
<dbReference type="InterPro" id="IPR003594">
    <property type="entry name" value="HATPase_dom"/>
</dbReference>
<comment type="catalytic activity">
    <reaction evidence="1">
        <text>ATP + protein L-histidine = ADP + protein N-phospho-L-histidine.</text>
        <dbReference type="EC" id="2.7.13.3"/>
    </reaction>
</comment>
<keyword evidence="4 9" id="KW-0808">Transferase</keyword>
<dbReference type="EC" id="2.7.13.3" evidence="2"/>
<dbReference type="PRINTS" id="PR00344">
    <property type="entry name" value="BCTRLSENSOR"/>
</dbReference>
<dbReference type="InterPro" id="IPR036097">
    <property type="entry name" value="HisK_dim/P_sf"/>
</dbReference>
<dbReference type="KEGG" id="lfa:LFA_2124"/>
<dbReference type="GO" id="GO:0009927">
    <property type="term" value="F:histidine phosphotransfer kinase activity"/>
    <property type="evidence" value="ECO:0007669"/>
    <property type="project" value="TreeGrafter"/>
</dbReference>
<dbReference type="PROSITE" id="PS50113">
    <property type="entry name" value="PAC"/>
    <property type="match status" value="2"/>
</dbReference>
<dbReference type="InterPro" id="IPR000700">
    <property type="entry name" value="PAS-assoc_C"/>
</dbReference>
<keyword evidence="6" id="KW-0902">Two-component regulatory system</keyword>
<organism evidence="9 10">
    <name type="scientific">Legionella fallonii LLAP-10</name>
    <dbReference type="NCBI Taxonomy" id="1212491"/>
    <lineage>
        <taxon>Bacteria</taxon>
        <taxon>Pseudomonadati</taxon>
        <taxon>Pseudomonadota</taxon>
        <taxon>Gammaproteobacteria</taxon>
        <taxon>Legionellales</taxon>
        <taxon>Legionellaceae</taxon>
        <taxon>Legionella</taxon>
    </lineage>
</organism>
<dbReference type="EMBL" id="LN614827">
    <property type="protein sequence ID" value="CEG57507.1"/>
    <property type="molecule type" value="Genomic_DNA"/>
</dbReference>
<name>A0A098G4W5_9GAMM</name>
<proteinExistence type="predicted"/>
<dbReference type="InterPro" id="IPR003661">
    <property type="entry name" value="HisK_dim/P_dom"/>
</dbReference>